<dbReference type="EMBL" id="SDKK01000014">
    <property type="protein sequence ID" value="TYC55085.1"/>
    <property type="molecule type" value="Genomic_DNA"/>
</dbReference>
<dbReference type="GO" id="GO:0009055">
    <property type="term" value="F:electron transfer activity"/>
    <property type="evidence" value="ECO:0007669"/>
    <property type="project" value="InterPro"/>
</dbReference>
<dbReference type="PANTHER" id="PTHR35008">
    <property type="entry name" value="BLL4482 PROTEIN-RELATED"/>
    <property type="match status" value="1"/>
</dbReference>
<name>A0A6C2CPA3_9RHOO</name>
<evidence type="ECO:0000313" key="7">
    <source>
        <dbReference type="EMBL" id="TYC55085.1"/>
    </source>
</evidence>
<organism evidence="7 8">
    <name type="scientific">Zoogloea oleivorans</name>
    <dbReference type="NCBI Taxonomy" id="1552750"/>
    <lineage>
        <taxon>Bacteria</taxon>
        <taxon>Pseudomonadati</taxon>
        <taxon>Pseudomonadota</taxon>
        <taxon>Betaproteobacteria</taxon>
        <taxon>Rhodocyclales</taxon>
        <taxon>Zoogloeaceae</taxon>
        <taxon>Zoogloea</taxon>
    </lineage>
</organism>
<dbReference type="InterPro" id="IPR051459">
    <property type="entry name" value="Cytochrome_c-type_DH"/>
</dbReference>
<evidence type="ECO:0000256" key="1">
    <source>
        <dbReference type="ARBA" id="ARBA00022617"/>
    </source>
</evidence>
<dbReference type="RefSeq" id="WP_148579945.1">
    <property type="nucleotide sequence ID" value="NZ_SDKK01000014.1"/>
</dbReference>
<dbReference type="Gene3D" id="1.10.760.10">
    <property type="entry name" value="Cytochrome c-like domain"/>
    <property type="match status" value="1"/>
</dbReference>
<comment type="caution">
    <text evidence="7">The sequence shown here is derived from an EMBL/GenBank/DDBJ whole genome shotgun (WGS) entry which is preliminary data.</text>
</comment>
<accession>A0A6C2CPA3</accession>
<dbReference type="OrthoDB" id="9757546at2"/>
<dbReference type="SUPFAM" id="SSF46626">
    <property type="entry name" value="Cytochrome c"/>
    <property type="match status" value="1"/>
</dbReference>
<proteinExistence type="predicted"/>
<evidence type="ECO:0000313" key="8">
    <source>
        <dbReference type="Proteomes" id="UP000389128"/>
    </source>
</evidence>
<evidence type="ECO:0000256" key="2">
    <source>
        <dbReference type="ARBA" id="ARBA00022723"/>
    </source>
</evidence>
<dbReference type="AlphaFoldDB" id="A0A6C2CPA3"/>
<keyword evidence="2 4" id="KW-0479">Metal-binding</keyword>
<protein>
    <submittedName>
        <fullName evidence="7">C-type cytochrome</fullName>
    </submittedName>
</protein>
<evidence type="ECO:0000256" key="4">
    <source>
        <dbReference type="PROSITE-ProRule" id="PRU00433"/>
    </source>
</evidence>
<dbReference type="Proteomes" id="UP000389128">
    <property type="component" value="Unassembled WGS sequence"/>
</dbReference>
<keyword evidence="3 4" id="KW-0408">Iron</keyword>
<reference evidence="7 8" key="1">
    <citation type="submission" date="2019-01" db="EMBL/GenBank/DDBJ databases">
        <title>Zoogloea oleivorans genome sequencing and assembly.</title>
        <authorList>
            <person name="Tancsics A."/>
            <person name="Farkas M."/>
            <person name="Kriszt B."/>
            <person name="Maroti G."/>
            <person name="Horvath B."/>
        </authorList>
    </citation>
    <scope>NUCLEOTIDE SEQUENCE [LARGE SCALE GENOMIC DNA]</scope>
    <source>
        <strain evidence="7 8">Buc</strain>
    </source>
</reference>
<feature type="chain" id="PRO_5025513316" evidence="5">
    <location>
        <begin position="19"/>
        <end position="153"/>
    </location>
</feature>
<dbReference type="InterPro" id="IPR036909">
    <property type="entry name" value="Cyt_c-like_dom_sf"/>
</dbReference>
<evidence type="ECO:0000259" key="6">
    <source>
        <dbReference type="PROSITE" id="PS51007"/>
    </source>
</evidence>
<keyword evidence="5" id="KW-0732">Signal</keyword>
<feature type="signal peptide" evidence="5">
    <location>
        <begin position="1"/>
        <end position="18"/>
    </location>
</feature>
<gene>
    <name evidence="7" type="ORF">ETQ85_15320</name>
</gene>
<dbReference type="PANTHER" id="PTHR35008:SF4">
    <property type="entry name" value="BLL4482 PROTEIN"/>
    <property type="match status" value="1"/>
</dbReference>
<dbReference type="GO" id="GO:0020037">
    <property type="term" value="F:heme binding"/>
    <property type="evidence" value="ECO:0007669"/>
    <property type="project" value="InterPro"/>
</dbReference>
<evidence type="ECO:0000256" key="3">
    <source>
        <dbReference type="ARBA" id="ARBA00023004"/>
    </source>
</evidence>
<evidence type="ECO:0000256" key="5">
    <source>
        <dbReference type="SAM" id="SignalP"/>
    </source>
</evidence>
<keyword evidence="1 4" id="KW-0349">Heme</keyword>
<dbReference type="PROSITE" id="PS51007">
    <property type="entry name" value="CYTC"/>
    <property type="match status" value="1"/>
</dbReference>
<sequence>MRTLLASLLCALALPALAADGAALFAANCAVCHQPGGVGLPGMAPPLAGTLGERLQVAGRGYLPRVVTHGMTGLITVQGQRYTGSMPPFAAQLPDEALAAVLNHILDSFNAGTLPDGHQAYSTAELAEARADKLAPHEVRKLRDGAMRKGSGS</sequence>
<keyword evidence="8" id="KW-1185">Reference proteome</keyword>
<dbReference type="Pfam" id="PF13442">
    <property type="entry name" value="Cytochrome_CBB3"/>
    <property type="match status" value="1"/>
</dbReference>
<dbReference type="GO" id="GO:0046872">
    <property type="term" value="F:metal ion binding"/>
    <property type="evidence" value="ECO:0007669"/>
    <property type="project" value="UniProtKB-KW"/>
</dbReference>
<dbReference type="InterPro" id="IPR009056">
    <property type="entry name" value="Cyt_c-like_dom"/>
</dbReference>
<feature type="domain" description="Cytochrome c" evidence="6">
    <location>
        <begin position="16"/>
        <end position="109"/>
    </location>
</feature>